<dbReference type="Proteomes" id="UP000265431">
    <property type="component" value="Unassembled WGS sequence"/>
</dbReference>
<keyword evidence="2" id="KW-1185">Reference proteome</keyword>
<dbReference type="OrthoDB" id="1495368at2"/>
<evidence type="ECO:0000313" key="1">
    <source>
        <dbReference type="EMBL" id="RIJ22075.1"/>
    </source>
</evidence>
<dbReference type="InterPro" id="IPR022243">
    <property type="entry name" value="DUF3768"/>
</dbReference>
<protein>
    <submittedName>
        <fullName evidence="1">DUF3768 domain-containing protein</fullName>
    </submittedName>
</protein>
<dbReference type="EMBL" id="QWGB01000007">
    <property type="protein sequence ID" value="RIJ22075.1"/>
    <property type="molecule type" value="Genomic_DNA"/>
</dbReference>
<reference evidence="1 2" key="1">
    <citation type="submission" date="2018-08" db="EMBL/GenBank/DDBJ databases">
        <title>Henriciella mobilis sp. nov., isolated from seawater.</title>
        <authorList>
            <person name="Cheng H."/>
            <person name="Wu Y.-H."/>
            <person name="Xu X.-W."/>
            <person name="Guo L.-L."/>
        </authorList>
    </citation>
    <scope>NUCLEOTIDE SEQUENCE [LARGE SCALE GENOMIC DNA]</scope>
    <source>
        <strain evidence="1 2">CCUG66934</strain>
    </source>
</reference>
<sequence>MTEACEKRTERTRQLNDRFREDPKDGKIVVTEGVAVIAYNIGLGEILEAVKTFDRFDEANDPHSEHDFGAIEFDGAKVFWKIDYYDRAIQAGSADPSDAKQTTRVMTIMTAEEY</sequence>
<comment type="caution">
    <text evidence="1">The sequence shown here is derived from an EMBL/GenBank/DDBJ whole genome shotgun (WGS) entry which is preliminary data.</text>
</comment>
<dbReference type="Pfam" id="PF12599">
    <property type="entry name" value="DUF3768"/>
    <property type="match status" value="1"/>
</dbReference>
<gene>
    <name evidence="1" type="ORF">D1224_10915</name>
</gene>
<name>A0A399QV52_9PROT</name>
<accession>A0A399QV52</accession>
<dbReference type="RefSeq" id="WP_119379996.1">
    <property type="nucleotide sequence ID" value="NZ_QWGB01000007.1"/>
</dbReference>
<proteinExistence type="predicted"/>
<evidence type="ECO:0000313" key="2">
    <source>
        <dbReference type="Proteomes" id="UP000265431"/>
    </source>
</evidence>
<organism evidence="1 2">
    <name type="scientific">Henriciella barbarensis</name>
    <dbReference type="NCBI Taxonomy" id="86342"/>
    <lineage>
        <taxon>Bacteria</taxon>
        <taxon>Pseudomonadati</taxon>
        <taxon>Pseudomonadota</taxon>
        <taxon>Alphaproteobacteria</taxon>
        <taxon>Hyphomonadales</taxon>
        <taxon>Hyphomonadaceae</taxon>
        <taxon>Henriciella</taxon>
    </lineage>
</organism>
<dbReference type="AlphaFoldDB" id="A0A399QV52"/>